<dbReference type="CDD" id="cd00882">
    <property type="entry name" value="Ras_like_GTPase"/>
    <property type="match status" value="1"/>
</dbReference>
<organism evidence="2 3">
    <name type="scientific">Candidatus Scalindua rubra</name>
    <dbReference type="NCBI Taxonomy" id="1872076"/>
    <lineage>
        <taxon>Bacteria</taxon>
        <taxon>Pseudomonadati</taxon>
        <taxon>Planctomycetota</taxon>
        <taxon>Candidatus Brocadiia</taxon>
        <taxon>Candidatus Brocadiales</taxon>
        <taxon>Candidatus Scalinduaceae</taxon>
        <taxon>Candidatus Scalindua</taxon>
    </lineage>
</organism>
<dbReference type="Pfam" id="PF01926">
    <property type="entry name" value="MMR_HSR1"/>
    <property type="match status" value="1"/>
</dbReference>
<proteinExistence type="predicted"/>
<protein>
    <submittedName>
        <fullName evidence="2">Dynamin family protein</fullName>
    </submittedName>
</protein>
<dbReference type="AlphaFoldDB" id="A0A1E3XFS4"/>
<gene>
    <name evidence="2" type="ORF">SCARUB_00401</name>
</gene>
<accession>A0A1E3XFS4</accession>
<feature type="domain" description="G" evidence="1">
    <location>
        <begin position="98"/>
        <end position="216"/>
    </location>
</feature>
<dbReference type="Gene3D" id="3.40.50.300">
    <property type="entry name" value="P-loop containing nucleotide triphosphate hydrolases"/>
    <property type="match status" value="1"/>
</dbReference>
<dbReference type="EMBL" id="MAYW01000006">
    <property type="protein sequence ID" value="ODS34450.1"/>
    <property type="molecule type" value="Genomic_DNA"/>
</dbReference>
<evidence type="ECO:0000259" key="1">
    <source>
        <dbReference type="Pfam" id="PF01926"/>
    </source>
</evidence>
<name>A0A1E3XFS4_9BACT</name>
<reference evidence="2 3" key="1">
    <citation type="submission" date="2016-07" db="EMBL/GenBank/DDBJ databases">
        <title>Draft genome of Scalindua rubra, obtained from a brine-seawater interface in the Red Sea, sheds light on salt adaptation in anammox bacteria.</title>
        <authorList>
            <person name="Speth D.R."/>
            <person name="Lagkouvardos I."/>
            <person name="Wang Y."/>
            <person name="Qian P.-Y."/>
            <person name="Dutilh B.E."/>
            <person name="Jetten M.S."/>
        </authorList>
    </citation>
    <scope>NUCLEOTIDE SEQUENCE [LARGE SCALE GENOMIC DNA]</scope>
    <source>
        <strain evidence="2">BSI-1</strain>
    </source>
</reference>
<evidence type="ECO:0000313" key="3">
    <source>
        <dbReference type="Proteomes" id="UP000094056"/>
    </source>
</evidence>
<sequence>MELLKYLKQATNTATNSIKSSQIYRDEMLLNLKYQKAIHGISTHRNNNFSSENIKKIYSEFSDKAEYLQKSIEKLTAKAQNDFSNAYSELEKNARFVTIMLFGRSRTGKSTMMEALTSGDGHTIGIGKQNTTTEIKEYFLPKTKNGEIPTKDALRIVDTPGIEGFDGEELAKMAERYIERCDHIFFLLSDDKATSSELDRFGYIQTQGKGITVLLNIKSFDEDIDLLVEKPEYIFKRDEIEGHNRRIKNYVAKHFDMPEPEVIPVHARAAWMGKRPDKAIATINRNHEILLRNSYIANVEKTIQKFIVEDSVLVRIRTPYDLINGYIISVKNELRPVAGQFRELMDKFKYLKKKV</sequence>
<dbReference type="SUPFAM" id="SSF52540">
    <property type="entry name" value="P-loop containing nucleoside triphosphate hydrolases"/>
    <property type="match status" value="1"/>
</dbReference>
<comment type="caution">
    <text evidence="2">The sequence shown here is derived from an EMBL/GenBank/DDBJ whole genome shotgun (WGS) entry which is preliminary data.</text>
</comment>
<dbReference type="Proteomes" id="UP000094056">
    <property type="component" value="Unassembled WGS sequence"/>
</dbReference>
<evidence type="ECO:0000313" key="2">
    <source>
        <dbReference type="EMBL" id="ODS34450.1"/>
    </source>
</evidence>
<dbReference type="InterPro" id="IPR027417">
    <property type="entry name" value="P-loop_NTPase"/>
</dbReference>
<dbReference type="InterPro" id="IPR006073">
    <property type="entry name" value="GTP-bd"/>
</dbReference>
<dbReference type="GO" id="GO:0005525">
    <property type="term" value="F:GTP binding"/>
    <property type="evidence" value="ECO:0007669"/>
    <property type="project" value="InterPro"/>
</dbReference>